<feature type="non-terminal residue" evidence="2">
    <location>
        <position position="1"/>
    </location>
</feature>
<protein>
    <submittedName>
        <fullName evidence="2">39183_t:CDS:1</fullName>
    </submittedName>
</protein>
<evidence type="ECO:0000313" key="2">
    <source>
        <dbReference type="EMBL" id="CAG8836441.1"/>
    </source>
</evidence>
<organism evidence="2 3">
    <name type="scientific">Gigaspora margarita</name>
    <dbReference type="NCBI Taxonomy" id="4874"/>
    <lineage>
        <taxon>Eukaryota</taxon>
        <taxon>Fungi</taxon>
        <taxon>Fungi incertae sedis</taxon>
        <taxon>Mucoromycota</taxon>
        <taxon>Glomeromycotina</taxon>
        <taxon>Glomeromycetes</taxon>
        <taxon>Diversisporales</taxon>
        <taxon>Gigasporaceae</taxon>
        <taxon>Gigaspora</taxon>
    </lineage>
</organism>
<sequence length="139" mass="16057">DYRKLVEMEKAVQRRSLEESDRETLIGNDDGRYLGPVKNDDSDDQFDPGGLCCRHGIGFEKPYENWKERVIEFVRQVDDNLSKNKNEEIVAEKVLKFDATSGQALQGSVTIEAEQKDEPPKLDVMNIKTLKRPRDNMKR</sequence>
<feature type="compositionally biased region" description="Basic and acidic residues" evidence="1">
    <location>
        <begin position="16"/>
        <end position="32"/>
    </location>
</feature>
<name>A0ABN7WNA2_GIGMA</name>
<evidence type="ECO:0000256" key="1">
    <source>
        <dbReference type="SAM" id="MobiDB-lite"/>
    </source>
</evidence>
<evidence type="ECO:0000313" key="3">
    <source>
        <dbReference type="Proteomes" id="UP000789901"/>
    </source>
</evidence>
<feature type="region of interest" description="Disordered" evidence="1">
    <location>
        <begin position="16"/>
        <end position="45"/>
    </location>
</feature>
<proteinExistence type="predicted"/>
<dbReference type="Proteomes" id="UP000789901">
    <property type="component" value="Unassembled WGS sequence"/>
</dbReference>
<comment type="caution">
    <text evidence="2">The sequence shown here is derived from an EMBL/GenBank/DDBJ whole genome shotgun (WGS) entry which is preliminary data.</text>
</comment>
<accession>A0ABN7WNA2</accession>
<dbReference type="EMBL" id="CAJVQB010053561">
    <property type="protein sequence ID" value="CAG8836441.1"/>
    <property type="molecule type" value="Genomic_DNA"/>
</dbReference>
<gene>
    <name evidence="2" type="ORF">GMARGA_LOCUS33041</name>
</gene>
<keyword evidence="3" id="KW-1185">Reference proteome</keyword>
<reference evidence="2 3" key="1">
    <citation type="submission" date="2021-06" db="EMBL/GenBank/DDBJ databases">
        <authorList>
            <person name="Kallberg Y."/>
            <person name="Tangrot J."/>
            <person name="Rosling A."/>
        </authorList>
    </citation>
    <scope>NUCLEOTIDE SEQUENCE [LARGE SCALE GENOMIC DNA]</scope>
    <source>
        <strain evidence="2 3">120-4 pot B 10/14</strain>
    </source>
</reference>